<keyword evidence="3" id="KW-1185">Reference proteome</keyword>
<dbReference type="InterPro" id="IPR051164">
    <property type="entry name" value="NmrA-like_oxidored"/>
</dbReference>
<accession>A0A6A6PZC8</accession>
<reference evidence="2" key="1">
    <citation type="journal article" date="2020" name="Stud. Mycol.">
        <title>101 Dothideomycetes genomes: a test case for predicting lifestyles and emergence of pathogens.</title>
        <authorList>
            <person name="Haridas S."/>
            <person name="Albert R."/>
            <person name="Binder M."/>
            <person name="Bloem J."/>
            <person name="Labutti K."/>
            <person name="Salamov A."/>
            <person name="Andreopoulos B."/>
            <person name="Baker S."/>
            <person name="Barry K."/>
            <person name="Bills G."/>
            <person name="Bluhm B."/>
            <person name="Cannon C."/>
            <person name="Castanera R."/>
            <person name="Culley D."/>
            <person name="Daum C."/>
            <person name="Ezra D."/>
            <person name="Gonzalez J."/>
            <person name="Henrissat B."/>
            <person name="Kuo A."/>
            <person name="Liang C."/>
            <person name="Lipzen A."/>
            <person name="Lutzoni F."/>
            <person name="Magnuson J."/>
            <person name="Mondo S."/>
            <person name="Nolan M."/>
            <person name="Ohm R."/>
            <person name="Pangilinan J."/>
            <person name="Park H.-J."/>
            <person name="Ramirez L."/>
            <person name="Alfaro M."/>
            <person name="Sun H."/>
            <person name="Tritt A."/>
            <person name="Yoshinaga Y."/>
            <person name="Zwiers L.-H."/>
            <person name="Turgeon B."/>
            <person name="Goodwin S."/>
            <person name="Spatafora J."/>
            <person name="Crous P."/>
            <person name="Grigoriev I."/>
        </authorList>
    </citation>
    <scope>NUCLEOTIDE SEQUENCE</scope>
    <source>
        <strain evidence="2">CBS 113389</strain>
    </source>
</reference>
<dbReference type="PANTHER" id="PTHR42748">
    <property type="entry name" value="NITROGEN METABOLITE REPRESSION PROTEIN NMRA FAMILY MEMBER"/>
    <property type="match status" value="1"/>
</dbReference>
<dbReference type="Proteomes" id="UP000799767">
    <property type="component" value="Unassembled WGS sequence"/>
</dbReference>
<sequence length="317" mass="34869">MSTTIPPTILVVGATVNTGAGLVNTLPRLLPSKPAFKNHRLLALTRSANSSTAQKIANIPGVTIEEKDWLKITPEWLRERNVVRMFVASHNEPTQFADEGQLLTNALQARIKYVVRISTGAPAVTPNFPAYYPRTHWAIETMLGQPEFAAMHWTSLRPNLFVGLVVSPAVEFIRHVQSTGQQETLSIVLDENTSTGVIDPFDVGVFAAQLLSQDDSTPFNQQGYTLNGPADITGRQLNEMVEKEIGDTVHKVTYKDVFWVDGRAGKSDRKNLVLSNKRALDPIWNGHAKAETISPEVLKLAPPKETAEATLRKMLAG</sequence>
<evidence type="ECO:0000313" key="3">
    <source>
        <dbReference type="Proteomes" id="UP000799767"/>
    </source>
</evidence>
<dbReference type="AlphaFoldDB" id="A0A6A6PZC8"/>
<dbReference type="PANTHER" id="PTHR42748:SF31">
    <property type="entry name" value="NMRA-LIKE DOMAIN-CONTAINING PROTEIN-RELATED"/>
    <property type="match status" value="1"/>
</dbReference>
<keyword evidence="1" id="KW-0521">NADP</keyword>
<evidence type="ECO:0000256" key="1">
    <source>
        <dbReference type="ARBA" id="ARBA00022857"/>
    </source>
</evidence>
<dbReference type="SUPFAM" id="SSF51735">
    <property type="entry name" value="NAD(P)-binding Rossmann-fold domains"/>
    <property type="match status" value="1"/>
</dbReference>
<dbReference type="Gene3D" id="3.40.50.720">
    <property type="entry name" value="NAD(P)-binding Rossmann-like Domain"/>
    <property type="match status" value="1"/>
</dbReference>
<proteinExistence type="predicted"/>
<dbReference type="GO" id="GO:0005634">
    <property type="term" value="C:nucleus"/>
    <property type="evidence" value="ECO:0007669"/>
    <property type="project" value="TreeGrafter"/>
</dbReference>
<gene>
    <name evidence="2" type="ORF">BDY17DRAFT_344386</name>
</gene>
<evidence type="ECO:0000313" key="2">
    <source>
        <dbReference type="EMBL" id="KAF2485558.1"/>
    </source>
</evidence>
<dbReference type="RefSeq" id="XP_033592127.1">
    <property type="nucleotide sequence ID" value="XM_033738058.1"/>
</dbReference>
<organism evidence="2 3">
    <name type="scientific">Neohortaea acidophila</name>
    <dbReference type="NCBI Taxonomy" id="245834"/>
    <lineage>
        <taxon>Eukaryota</taxon>
        <taxon>Fungi</taxon>
        <taxon>Dikarya</taxon>
        <taxon>Ascomycota</taxon>
        <taxon>Pezizomycotina</taxon>
        <taxon>Dothideomycetes</taxon>
        <taxon>Dothideomycetidae</taxon>
        <taxon>Mycosphaerellales</taxon>
        <taxon>Teratosphaeriaceae</taxon>
        <taxon>Neohortaea</taxon>
    </lineage>
</organism>
<protein>
    <submittedName>
        <fullName evidence="2">Uncharacterized protein</fullName>
    </submittedName>
</protein>
<dbReference type="InterPro" id="IPR036291">
    <property type="entry name" value="NAD(P)-bd_dom_sf"/>
</dbReference>
<name>A0A6A6PZC8_9PEZI</name>
<dbReference type="GeneID" id="54479060"/>
<dbReference type="OrthoDB" id="413314at2759"/>
<dbReference type="EMBL" id="MU001633">
    <property type="protein sequence ID" value="KAF2485558.1"/>
    <property type="molecule type" value="Genomic_DNA"/>
</dbReference>